<dbReference type="EMBL" id="JADQDO010000002">
    <property type="protein sequence ID" value="MBF9232649.1"/>
    <property type="molecule type" value="Genomic_DNA"/>
</dbReference>
<feature type="domain" description="Phosphoribosyltransferase" evidence="1">
    <location>
        <begin position="22"/>
        <end position="182"/>
    </location>
</feature>
<sequence length="223" mass="24142">MNEFEDRSSAGRLLAIELARMQLPNPVVLALPRGGVPVGFEIAKALKAPLDLLLVRKIGLPAQPELAAAAVVDGERMDIVLNEEVVSWAGLDNETIEALARKELKEIERRRKAYLSNRPAVSVAGHTVIVVDDGIATGTTVRAALKALAKRGAKHLVLAVPVAPTDTVMSLRGLVDDVVCLATPQTFFGIGEFYRDFHQLSDEEVLHYLRNASTLSGTDEMAR</sequence>
<reference evidence="2" key="1">
    <citation type="submission" date="2020-11" db="EMBL/GenBank/DDBJ databases">
        <authorList>
            <person name="Kim M.K."/>
        </authorList>
    </citation>
    <scope>NUCLEOTIDE SEQUENCE</scope>
    <source>
        <strain evidence="2">BT350</strain>
    </source>
</reference>
<evidence type="ECO:0000313" key="3">
    <source>
        <dbReference type="Proteomes" id="UP000599312"/>
    </source>
</evidence>
<dbReference type="GO" id="GO:0016757">
    <property type="term" value="F:glycosyltransferase activity"/>
    <property type="evidence" value="ECO:0007669"/>
    <property type="project" value="UniProtKB-KW"/>
</dbReference>
<keyword evidence="3" id="KW-1185">Reference proteome</keyword>
<dbReference type="InterPro" id="IPR029057">
    <property type="entry name" value="PRTase-like"/>
</dbReference>
<accession>A0A931BQ06</accession>
<dbReference type="Gene3D" id="3.40.50.2020">
    <property type="match status" value="1"/>
</dbReference>
<comment type="caution">
    <text evidence="2">The sequence shown here is derived from an EMBL/GenBank/DDBJ whole genome shotgun (WGS) entry which is preliminary data.</text>
</comment>
<dbReference type="CDD" id="cd06223">
    <property type="entry name" value="PRTases_typeI"/>
    <property type="match status" value="1"/>
</dbReference>
<dbReference type="AlphaFoldDB" id="A0A931BQ06"/>
<evidence type="ECO:0000259" key="1">
    <source>
        <dbReference type="Pfam" id="PF00156"/>
    </source>
</evidence>
<keyword evidence="2" id="KW-0328">Glycosyltransferase</keyword>
<dbReference type="Gene3D" id="3.30.1310.20">
    <property type="entry name" value="PRTase-like"/>
    <property type="match status" value="1"/>
</dbReference>
<name>A0A931BQ06_9HYPH</name>
<dbReference type="InterPro" id="IPR000836">
    <property type="entry name" value="PRTase_dom"/>
</dbReference>
<dbReference type="Pfam" id="PF00156">
    <property type="entry name" value="Pribosyltran"/>
    <property type="match status" value="1"/>
</dbReference>
<organism evidence="2 3">
    <name type="scientific">Microvirga alba</name>
    <dbReference type="NCBI Taxonomy" id="2791025"/>
    <lineage>
        <taxon>Bacteria</taxon>
        <taxon>Pseudomonadati</taxon>
        <taxon>Pseudomonadota</taxon>
        <taxon>Alphaproteobacteria</taxon>
        <taxon>Hyphomicrobiales</taxon>
        <taxon>Methylobacteriaceae</taxon>
        <taxon>Microvirga</taxon>
    </lineage>
</organism>
<evidence type="ECO:0000313" key="2">
    <source>
        <dbReference type="EMBL" id="MBF9232649.1"/>
    </source>
</evidence>
<keyword evidence="2" id="KW-0808">Transferase</keyword>
<dbReference type="SUPFAM" id="SSF53271">
    <property type="entry name" value="PRTase-like"/>
    <property type="match status" value="1"/>
</dbReference>
<dbReference type="Proteomes" id="UP000599312">
    <property type="component" value="Unassembled WGS sequence"/>
</dbReference>
<gene>
    <name evidence="2" type="ORF">I2H38_04575</name>
</gene>
<proteinExistence type="predicted"/>
<protein>
    <submittedName>
        <fullName evidence="2">Phosphoribosyltransferase</fullName>
    </submittedName>
</protein>